<evidence type="ECO:0008006" key="4">
    <source>
        <dbReference type="Google" id="ProtNLM"/>
    </source>
</evidence>
<reference evidence="2 3" key="1">
    <citation type="journal article" date="2019" name="Emerg. Microbes Infect.">
        <title>Comprehensive subspecies identification of 175 nontuberculous mycobacteria species based on 7547 genomic profiles.</title>
        <authorList>
            <person name="Matsumoto Y."/>
            <person name="Kinjo T."/>
            <person name="Motooka D."/>
            <person name="Nabeya D."/>
            <person name="Jung N."/>
            <person name="Uechi K."/>
            <person name="Horii T."/>
            <person name="Iida T."/>
            <person name="Fujita J."/>
            <person name="Nakamura S."/>
        </authorList>
    </citation>
    <scope>NUCLEOTIDE SEQUENCE [LARGE SCALE GENOMIC DNA]</scope>
    <source>
        <strain evidence="2 3">JCM 12405</strain>
    </source>
</reference>
<dbReference type="EMBL" id="AP022605">
    <property type="protein sequence ID" value="BBZ08784.1"/>
    <property type="molecule type" value="Genomic_DNA"/>
</dbReference>
<evidence type="ECO:0000313" key="2">
    <source>
        <dbReference type="EMBL" id="BBZ08784.1"/>
    </source>
</evidence>
<name>A0A7I7VU25_9MYCO</name>
<accession>A0A7I7VU25</accession>
<dbReference type="KEGG" id="mdr:MDOR_29530"/>
<organism evidence="2 3">
    <name type="scientific">Mycolicibacterium doricum</name>
    <dbReference type="NCBI Taxonomy" id="126673"/>
    <lineage>
        <taxon>Bacteria</taxon>
        <taxon>Bacillati</taxon>
        <taxon>Actinomycetota</taxon>
        <taxon>Actinomycetes</taxon>
        <taxon>Mycobacteriales</taxon>
        <taxon>Mycobacteriaceae</taxon>
        <taxon>Mycolicibacterium</taxon>
    </lineage>
</organism>
<proteinExistence type="predicted"/>
<gene>
    <name evidence="2" type="ORF">MDOR_29530</name>
</gene>
<dbReference type="AlphaFoldDB" id="A0A7I7VU25"/>
<sequence>MVRQHGKQGIGPPTGEGEDGGDGVTSPAVIKTQHIGAAGELLVQYQLLKYGIDSARLTTDSGIDLVMYVPGTKVAATIQVKSVLVPKSQQPGGKPIFGLNFPDTCQAQWLAGADLSRDHVWLIRTDHARQMAQQHRPNGIRALYWYINSSERTGVAYAEADLDPYRMPVVAAHLLAGESVIADGDS</sequence>
<feature type="region of interest" description="Disordered" evidence="1">
    <location>
        <begin position="1"/>
        <end position="27"/>
    </location>
</feature>
<evidence type="ECO:0000256" key="1">
    <source>
        <dbReference type="SAM" id="MobiDB-lite"/>
    </source>
</evidence>
<protein>
    <recommendedName>
        <fullName evidence="4">DUF4365 domain-containing protein</fullName>
    </recommendedName>
</protein>
<dbReference type="Proteomes" id="UP000467201">
    <property type="component" value="Chromosome"/>
</dbReference>
<evidence type="ECO:0000313" key="3">
    <source>
        <dbReference type="Proteomes" id="UP000467201"/>
    </source>
</evidence>